<sequence length="468" mass="52110">MTNILGSGSSTHVIPENQTMDYNHPLYLCPTDVIGISLISFQLLRIENYVVWSRSIRLAFVGRNKIGLVDGSCRKNDGHAMVVNDKCQKLTSSGVNIGLNSICSTGVDPLVVYSRTGGYPPDFRSKRKVTNGAGHNVYMIGSEFTTPRRDGYNGLSNESSFNSENHTKGKGQKSEVNTSAELYTGKVWEISNEEAGLYLLSKTLAQGQVVTRGGSIRAECEKETDMPEEPEHNPMLEEPDPEGAESQEPIEPLVTRRKTYEGTTIILVYVDDILVTGSSLELIKETTEALQQVFKMKDLGELRYFLGIEFVRCEAGMVMHQRKYALQLIDEVGLSGAKPSGTPMDVNVKLTLKQYDDQTKENQGDKLVDPDAYQKLIGKLQYLNMTRHDISFSVHTLSQFSQQPKKCHMDAVLRVVKYIKKQPVQGLLLSSSSRESMVSWKAKKQTTISRNSAEAEYRSLASTVTELV</sequence>
<evidence type="ECO:0000256" key="1">
    <source>
        <dbReference type="SAM" id="MobiDB-lite"/>
    </source>
</evidence>
<dbReference type="Gramene" id="Solyc04g017725.1.1">
    <property type="protein sequence ID" value="Solyc04g017725.1.1"/>
    <property type="gene ID" value="Solyc04g017725.1"/>
</dbReference>
<keyword evidence="5" id="KW-1185">Reference proteome</keyword>
<dbReference type="InterPro" id="IPR013103">
    <property type="entry name" value="RVT_2"/>
</dbReference>
<dbReference type="SUPFAM" id="SSF56672">
    <property type="entry name" value="DNA/RNA polymerases"/>
    <property type="match status" value="1"/>
</dbReference>
<feature type="domain" description="Retrotransposon Copia-like N-terminal" evidence="3">
    <location>
        <begin position="30"/>
        <end position="75"/>
    </location>
</feature>
<dbReference type="Pfam" id="PF07727">
    <property type="entry name" value="RVT_2"/>
    <property type="match status" value="1"/>
</dbReference>
<dbReference type="Proteomes" id="UP000004994">
    <property type="component" value="Chromosome 4"/>
</dbReference>
<dbReference type="AlphaFoldDB" id="A0A3Q7FYS0"/>
<feature type="region of interest" description="Disordered" evidence="1">
    <location>
        <begin position="217"/>
        <end position="248"/>
    </location>
</feature>
<name>A0A3Q7FYS0_SOLLC</name>
<dbReference type="Pfam" id="PF14244">
    <property type="entry name" value="Retrotran_gag_3"/>
    <property type="match status" value="1"/>
</dbReference>
<dbReference type="InterPro" id="IPR043502">
    <property type="entry name" value="DNA/RNA_pol_sf"/>
</dbReference>
<evidence type="ECO:0000313" key="4">
    <source>
        <dbReference type="EnsemblPlants" id="Solyc04g017725.1.1"/>
    </source>
</evidence>
<reference evidence="4" key="2">
    <citation type="submission" date="2019-01" db="UniProtKB">
        <authorList>
            <consortium name="EnsemblPlants"/>
        </authorList>
    </citation>
    <scope>IDENTIFICATION</scope>
    <source>
        <strain evidence="4">cv. Heinz 1706</strain>
    </source>
</reference>
<evidence type="ECO:0008006" key="6">
    <source>
        <dbReference type="Google" id="ProtNLM"/>
    </source>
</evidence>
<dbReference type="PANTHER" id="PTHR11439:SF488">
    <property type="entry name" value="REVERSE TRANSCRIPTASE TY1_COPIA-TYPE DOMAIN-CONTAINING PROTEIN"/>
    <property type="match status" value="1"/>
</dbReference>
<dbReference type="EnsemblPlants" id="Solyc04g017725.1.1">
    <property type="protein sequence ID" value="Solyc04g017725.1.1"/>
    <property type="gene ID" value="Solyc04g017725.1"/>
</dbReference>
<evidence type="ECO:0000259" key="2">
    <source>
        <dbReference type="Pfam" id="PF07727"/>
    </source>
</evidence>
<evidence type="ECO:0000259" key="3">
    <source>
        <dbReference type="Pfam" id="PF14244"/>
    </source>
</evidence>
<protein>
    <recommendedName>
        <fullName evidence="6">Reverse transcriptase Ty1/copia-type domain-containing protein</fullName>
    </recommendedName>
</protein>
<accession>A0A3Q7FYS0</accession>
<organism evidence="4">
    <name type="scientific">Solanum lycopersicum</name>
    <name type="common">Tomato</name>
    <name type="synonym">Lycopersicon esculentum</name>
    <dbReference type="NCBI Taxonomy" id="4081"/>
    <lineage>
        <taxon>Eukaryota</taxon>
        <taxon>Viridiplantae</taxon>
        <taxon>Streptophyta</taxon>
        <taxon>Embryophyta</taxon>
        <taxon>Tracheophyta</taxon>
        <taxon>Spermatophyta</taxon>
        <taxon>Magnoliopsida</taxon>
        <taxon>eudicotyledons</taxon>
        <taxon>Gunneridae</taxon>
        <taxon>Pentapetalae</taxon>
        <taxon>asterids</taxon>
        <taxon>lamiids</taxon>
        <taxon>Solanales</taxon>
        <taxon>Solanaceae</taxon>
        <taxon>Solanoideae</taxon>
        <taxon>Solaneae</taxon>
        <taxon>Solanum</taxon>
        <taxon>Solanum subgen. Lycopersicon</taxon>
    </lineage>
</organism>
<dbReference type="PANTHER" id="PTHR11439">
    <property type="entry name" value="GAG-POL-RELATED RETROTRANSPOSON"/>
    <property type="match status" value="1"/>
</dbReference>
<dbReference type="STRING" id="4081.A0A3Q7FYS0"/>
<evidence type="ECO:0000313" key="5">
    <source>
        <dbReference type="Proteomes" id="UP000004994"/>
    </source>
</evidence>
<proteinExistence type="predicted"/>
<reference evidence="4" key="1">
    <citation type="journal article" date="2012" name="Nature">
        <title>The tomato genome sequence provides insights into fleshy fruit evolution.</title>
        <authorList>
            <consortium name="Tomato Genome Consortium"/>
        </authorList>
    </citation>
    <scope>NUCLEOTIDE SEQUENCE [LARGE SCALE GENOMIC DNA]</scope>
    <source>
        <strain evidence="4">cv. Heinz 1706</strain>
    </source>
</reference>
<dbReference type="InterPro" id="IPR029472">
    <property type="entry name" value="Copia-like_N"/>
</dbReference>
<feature type="domain" description="Reverse transcriptase Ty1/copia-type" evidence="2">
    <location>
        <begin position="258"/>
        <end position="344"/>
    </location>
</feature>
<feature type="compositionally biased region" description="Basic and acidic residues" evidence="1">
    <location>
        <begin position="218"/>
        <end position="235"/>
    </location>
</feature>
<feature type="region of interest" description="Disordered" evidence="1">
    <location>
        <begin position="148"/>
        <end position="176"/>
    </location>
</feature>
<dbReference type="InParanoid" id="A0A3Q7FYS0"/>
<feature type="compositionally biased region" description="Polar residues" evidence="1">
    <location>
        <begin position="154"/>
        <end position="164"/>
    </location>
</feature>